<sequence length="49" mass="5799">MKVETNGSLFFESPIYFKRSIIKNIRKKIFLYARCKSELQNGSIFLVCH</sequence>
<dbReference type="EMBL" id="MN740593">
    <property type="protein sequence ID" value="QHS77755.1"/>
    <property type="molecule type" value="Genomic_DNA"/>
</dbReference>
<accession>A0A6C0AEF3</accession>
<dbReference type="AlphaFoldDB" id="A0A6C0AEF3"/>
<proteinExistence type="predicted"/>
<reference evidence="1" key="1">
    <citation type="journal article" date="2020" name="Nature">
        <title>Giant virus diversity and host interactions through global metagenomics.</title>
        <authorList>
            <person name="Schulz F."/>
            <person name="Roux S."/>
            <person name="Paez-Espino D."/>
            <person name="Jungbluth S."/>
            <person name="Walsh D.A."/>
            <person name="Denef V.J."/>
            <person name="McMahon K.D."/>
            <person name="Konstantinidis K.T."/>
            <person name="Eloe-Fadrosh E.A."/>
            <person name="Kyrpides N.C."/>
            <person name="Woyke T."/>
        </authorList>
    </citation>
    <scope>NUCLEOTIDE SEQUENCE</scope>
    <source>
        <strain evidence="1">GVMAG-S-1021933-23</strain>
    </source>
</reference>
<name>A0A6C0AEF3_9ZZZZ</name>
<organism evidence="1">
    <name type="scientific">viral metagenome</name>
    <dbReference type="NCBI Taxonomy" id="1070528"/>
    <lineage>
        <taxon>unclassified sequences</taxon>
        <taxon>metagenomes</taxon>
        <taxon>organismal metagenomes</taxon>
    </lineage>
</organism>
<protein>
    <submittedName>
        <fullName evidence="1">Uncharacterized protein</fullName>
    </submittedName>
</protein>
<evidence type="ECO:0000313" key="1">
    <source>
        <dbReference type="EMBL" id="QHS77755.1"/>
    </source>
</evidence>